<dbReference type="InterPro" id="IPR000014">
    <property type="entry name" value="PAS"/>
</dbReference>
<gene>
    <name evidence="5" type="ORF">VroAM7_12610</name>
</gene>
<dbReference type="Proteomes" id="UP000315115">
    <property type="component" value="Chromosome 1"/>
</dbReference>
<dbReference type="PANTHER" id="PTHR33121">
    <property type="entry name" value="CYCLIC DI-GMP PHOSPHODIESTERASE PDEF"/>
    <property type="match status" value="1"/>
</dbReference>
<feature type="domain" description="PAC" evidence="2">
    <location>
        <begin position="94"/>
        <end position="144"/>
    </location>
</feature>
<accession>A0A510I5X3</accession>
<evidence type="ECO:0000259" key="3">
    <source>
        <dbReference type="PROSITE" id="PS50883"/>
    </source>
</evidence>
<dbReference type="EMBL" id="AP019798">
    <property type="protein sequence ID" value="BBL88608.1"/>
    <property type="molecule type" value="Genomic_DNA"/>
</dbReference>
<dbReference type="InterPro" id="IPR050706">
    <property type="entry name" value="Cyclic-di-GMP_PDE-like"/>
</dbReference>
<dbReference type="Gene3D" id="3.20.20.450">
    <property type="entry name" value="EAL domain"/>
    <property type="match status" value="1"/>
</dbReference>
<dbReference type="SMART" id="SM00267">
    <property type="entry name" value="GGDEF"/>
    <property type="match status" value="1"/>
</dbReference>
<sequence>MTSNVEPTVTEQDRDFLKIVEEKFIHIFDVFNEGLFYMDENGAMVFYNQKFYEQFGINAGRINLDSWLELVHPLDRERLSNRVDAHIITNNTRVATTYRLRKPNGQYVWIEGVAMTKESEYGLYMVGSHRDISERKLMESYIHQVAFHDSASGIANRSKLLLDIKEHKQANYDQASLVYIRIEDIKSFLNHYGNDLVEDLVDKLLETLNQLPQSISDVYRIHDDDFAILIHEAYALEELMEFVKTIKQHYHQAMREDGKLLGSNISIGLYPTFDLDLSAEEIIHKAARTCQYACEKKEDHIAVYSQKTQQAVDRYFFIEQGLKTALDNHTLSVKFQPIICAKKTKIVSFEALVRWRSEEFGEIYPDEFIPVAENKGLIVELGYQVFAKACAFIKEYRERYQTQTRVNVNVSVLQLLNSDFPATIKAMADEAGVQPSSIVLELTETFILDSNQAAIEPLNALSEIGFALSLDDFGAGYSSLNCFFDLPMTQIKIDKSMAWKTLTNHSSREYLKFLIAMCQENEIEVVIEGIEDAKMNVFFSELGVDYLQGYWFSKPLSVASASRYTLVQS</sequence>
<feature type="domain" description="EAL" evidence="3">
    <location>
        <begin position="315"/>
        <end position="569"/>
    </location>
</feature>
<dbReference type="CDD" id="cd01948">
    <property type="entry name" value="EAL"/>
    <property type="match status" value="1"/>
</dbReference>
<dbReference type="InterPro" id="IPR013655">
    <property type="entry name" value="PAS_fold_3"/>
</dbReference>
<dbReference type="NCBIfam" id="TIGR00229">
    <property type="entry name" value="sensory_box"/>
    <property type="match status" value="1"/>
</dbReference>
<dbReference type="GO" id="GO:0071111">
    <property type="term" value="F:cyclic-guanylate-specific phosphodiesterase activity"/>
    <property type="evidence" value="ECO:0007669"/>
    <property type="project" value="InterPro"/>
</dbReference>
<protein>
    <submittedName>
        <fullName evidence="5">Sensor domain-containing phosphodiesterase</fullName>
    </submittedName>
</protein>
<dbReference type="InterPro" id="IPR001610">
    <property type="entry name" value="PAC"/>
</dbReference>
<feature type="domain" description="PAS" evidence="1">
    <location>
        <begin position="20"/>
        <end position="90"/>
    </location>
</feature>
<dbReference type="Pfam" id="PF00990">
    <property type="entry name" value="GGDEF"/>
    <property type="match status" value="1"/>
</dbReference>
<dbReference type="PROSITE" id="PS50113">
    <property type="entry name" value="PAC"/>
    <property type="match status" value="1"/>
</dbReference>
<dbReference type="RefSeq" id="WP_143692384.1">
    <property type="nucleotide sequence ID" value="NZ_AP019798.1"/>
</dbReference>
<dbReference type="SUPFAM" id="SSF55785">
    <property type="entry name" value="PYP-like sensor domain (PAS domain)"/>
    <property type="match status" value="1"/>
</dbReference>
<dbReference type="InterPro" id="IPR029787">
    <property type="entry name" value="Nucleotide_cyclase"/>
</dbReference>
<dbReference type="PROSITE" id="PS50887">
    <property type="entry name" value="GGDEF"/>
    <property type="match status" value="1"/>
</dbReference>
<evidence type="ECO:0000259" key="4">
    <source>
        <dbReference type="PROSITE" id="PS50887"/>
    </source>
</evidence>
<dbReference type="InterPro" id="IPR043128">
    <property type="entry name" value="Rev_trsase/Diguanyl_cyclase"/>
</dbReference>
<dbReference type="Pfam" id="PF00563">
    <property type="entry name" value="EAL"/>
    <property type="match status" value="1"/>
</dbReference>
<dbReference type="InterPro" id="IPR000700">
    <property type="entry name" value="PAS-assoc_C"/>
</dbReference>
<dbReference type="AlphaFoldDB" id="A0A510I5X3"/>
<dbReference type="SUPFAM" id="SSF55073">
    <property type="entry name" value="Nucleotide cyclase"/>
    <property type="match status" value="1"/>
</dbReference>
<dbReference type="SUPFAM" id="SSF141868">
    <property type="entry name" value="EAL domain-like"/>
    <property type="match status" value="1"/>
</dbReference>
<name>A0A510I5X3_9VIBR</name>
<dbReference type="PROSITE" id="PS50883">
    <property type="entry name" value="EAL"/>
    <property type="match status" value="1"/>
</dbReference>
<dbReference type="Gene3D" id="3.30.450.20">
    <property type="entry name" value="PAS domain"/>
    <property type="match status" value="1"/>
</dbReference>
<dbReference type="Gene3D" id="3.30.70.270">
    <property type="match status" value="1"/>
</dbReference>
<dbReference type="InterPro" id="IPR000160">
    <property type="entry name" value="GGDEF_dom"/>
</dbReference>
<evidence type="ECO:0000259" key="1">
    <source>
        <dbReference type="PROSITE" id="PS50112"/>
    </source>
</evidence>
<dbReference type="SMART" id="SM00052">
    <property type="entry name" value="EAL"/>
    <property type="match status" value="1"/>
</dbReference>
<evidence type="ECO:0000313" key="5">
    <source>
        <dbReference type="EMBL" id="BBL88608.1"/>
    </source>
</evidence>
<dbReference type="InterPro" id="IPR001633">
    <property type="entry name" value="EAL_dom"/>
</dbReference>
<evidence type="ECO:0000259" key="2">
    <source>
        <dbReference type="PROSITE" id="PS50113"/>
    </source>
</evidence>
<dbReference type="InterPro" id="IPR035919">
    <property type="entry name" value="EAL_sf"/>
</dbReference>
<dbReference type="SMART" id="SM00086">
    <property type="entry name" value="PAC"/>
    <property type="match status" value="1"/>
</dbReference>
<dbReference type="PROSITE" id="PS50112">
    <property type="entry name" value="PAS"/>
    <property type="match status" value="1"/>
</dbReference>
<reference evidence="6" key="1">
    <citation type="submission" date="2019-07" db="EMBL/GenBank/DDBJ databases">
        <title>Complete Genome Sequences of Vibrion rotiferianus strain AM7.</title>
        <authorList>
            <person name="Miyazaki K."/>
            <person name="Wiseschart A."/>
            <person name="Pootanakit K."/>
            <person name="Ishimori K."/>
            <person name="Kitahara K."/>
        </authorList>
    </citation>
    <scope>NUCLEOTIDE SEQUENCE [LARGE SCALE GENOMIC DNA]</scope>
    <source>
        <strain evidence="6">AM7</strain>
    </source>
</reference>
<evidence type="ECO:0000313" key="6">
    <source>
        <dbReference type="Proteomes" id="UP000315115"/>
    </source>
</evidence>
<dbReference type="InterPro" id="IPR035965">
    <property type="entry name" value="PAS-like_dom_sf"/>
</dbReference>
<dbReference type="CDD" id="cd00130">
    <property type="entry name" value="PAS"/>
    <property type="match status" value="1"/>
</dbReference>
<proteinExistence type="predicted"/>
<organism evidence="5 6">
    <name type="scientific">Vibrio rotiferianus</name>
    <dbReference type="NCBI Taxonomy" id="190895"/>
    <lineage>
        <taxon>Bacteria</taxon>
        <taxon>Pseudomonadati</taxon>
        <taxon>Pseudomonadota</taxon>
        <taxon>Gammaproteobacteria</taxon>
        <taxon>Vibrionales</taxon>
        <taxon>Vibrionaceae</taxon>
        <taxon>Vibrio</taxon>
    </lineage>
</organism>
<dbReference type="Pfam" id="PF08447">
    <property type="entry name" value="PAS_3"/>
    <property type="match status" value="1"/>
</dbReference>
<feature type="domain" description="GGDEF" evidence="4">
    <location>
        <begin position="173"/>
        <end position="306"/>
    </location>
</feature>
<dbReference type="PANTHER" id="PTHR33121:SF79">
    <property type="entry name" value="CYCLIC DI-GMP PHOSPHODIESTERASE PDED-RELATED"/>
    <property type="match status" value="1"/>
</dbReference>
<dbReference type="SMART" id="SM00091">
    <property type="entry name" value="PAS"/>
    <property type="match status" value="1"/>
</dbReference>